<protein>
    <submittedName>
        <fullName evidence="2">PepSY domain-containing protein</fullName>
    </submittedName>
</protein>
<evidence type="ECO:0000313" key="3">
    <source>
        <dbReference type="Proteomes" id="UP000678154"/>
    </source>
</evidence>
<dbReference type="EMBL" id="CP074676">
    <property type="protein sequence ID" value="QVL20343.1"/>
    <property type="molecule type" value="Genomic_DNA"/>
</dbReference>
<keyword evidence="3" id="KW-1185">Reference proteome</keyword>
<evidence type="ECO:0000256" key="1">
    <source>
        <dbReference type="SAM" id="Phobius"/>
    </source>
</evidence>
<dbReference type="InterPro" id="IPR005625">
    <property type="entry name" value="PepSY-ass_TM"/>
</dbReference>
<organism evidence="2 3">
    <name type="scientific">Pseudomonas qingdaonensis</name>
    <dbReference type="NCBI Taxonomy" id="2056231"/>
    <lineage>
        <taxon>Bacteria</taxon>
        <taxon>Pseudomonadati</taxon>
        <taxon>Pseudomonadota</taxon>
        <taxon>Gammaproteobacteria</taxon>
        <taxon>Pseudomonadales</taxon>
        <taxon>Pseudomonadaceae</taxon>
        <taxon>Pseudomonas</taxon>
    </lineage>
</organism>
<dbReference type="Pfam" id="PF03929">
    <property type="entry name" value="PepSY_TM"/>
    <property type="match status" value="1"/>
</dbReference>
<dbReference type="GeneID" id="87480002"/>
<gene>
    <name evidence="2" type="ORF">KH389_07105</name>
</gene>
<proteinExistence type="predicted"/>
<reference evidence="2 3" key="1">
    <citation type="journal article" date="2016" name="J. Hazard. Mater.">
        <title>A newly isolated Pseudomonas putida S-1 strain for batch-mode-propanethiol degradation and continuous treatment of propanethiol-containing waste gas.</title>
        <authorList>
            <person name="Chen D.Z."/>
            <person name="Sun Y.M."/>
            <person name="Han L.M."/>
            <person name="Chen J."/>
            <person name="Ye J.X."/>
            <person name="Chen J.M."/>
        </authorList>
    </citation>
    <scope>NUCLEOTIDE SEQUENCE [LARGE SCALE GENOMIC DNA]</scope>
    <source>
        <strain evidence="2 3">S-1</strain>
    </source>
</reference>
<sequence>MSTKPARAGTSAFTALLKRLHFYIGLLTGPFLLVTALSGVAYALTPQLENWLYADVLNSRSQGPAKPLDEQIQSARSAVGPHALITAVRPAPVVGDTTRVMFTDASHGPSESRAVFVDPVTAQALGELNVYGTSGVLPLRTAIDQFHRSLLLGDPGRLYSELAASWLWIAALGGLVLWLSNPAATGRRKSVRKLHRTVGLWLLLGLLFFSATGLTWSRYAGENIGVLRAKFGWSTPSVSTVLGTNSPPAISDEHAEHHHHAMDMNMPMPTVQATQFLDVLNSARAAGIDADKVEIKPARDAAAAWVVREIAPGWPTQVDAVSIDPRNLQVVDEAKFVDYPIAAKLTRWGIDAHMGLLFGPLNQLILVVTGLGLALMVVLGYLMWWRRRPVVARQPTLLAAWRELSLSARCALILFAILLGYTLPVLGGSLLLLLVLDLFLTQRAATARTANETP</sequence>
<name>A0ABX8DVS4_9PSED</name>
<feature type="transmembrane region" description="Helical" evidence="1">
    <location>
        <begin position="158"/>
        <end position="179"/>
    </location>
</feature>
<feature type="transmembrane region" description="Helical" evidence="1">
    <location>
        <begin position="406"/>
        <end position="436"/>
    </location>
</feature>
<keyword evidence="1" id="KW-1133">Transmembrane helix</keyword>
<keyword evidence="1" id="KW-0812">Transmembrane</keyword>
<accession>A0ABX8DVS4</accession>
<evidence type="ECO:0000313" key="2">
    <source>
        <dbReference type="EMBL" id="QVL20343.1"/>
    </source>
</evidence>
<dbReference type="PANTHER" id="PTHR34219">
    <property type="entry name" value="IRON-REGULATED INNER MEMBRANE PROTEIN-RELATED"/>
    <property type="match status" value="1"/>
</dbReference>
<feature type="transmembrane region" description="Helical" evidence="1">
    <location>
        <begin position="364"/>
        <end position="385"/>
    </location>
</feature>
<dbReference type="Proteomes" id="UP000678154">
    <property type="component" value="Chromosome"/>
</dbReference>
<feature type="transmembrane region" description="Helical" evidence="1">
    <location>
        <begin position="200"/>
        <end position="219"/>
    </location>
</feature>
<dbReference type="RefSeq" id="WP_213607137.1">
    <property type="nucleotide sequence ID" value="NZ_CP074676.1"/>
</dbReference>
<dbReference type="PANTHER" id="PTHR34219:SF1">
    <property type="entry name" value="PEPSY DOMAIN-CONTAINING PROTEIN"/>
    <property type="match status" value="1"/>
</dbReference>
<keyword evidence="1" id="KW-0472">Membrane</keyword>
<feature type="transmembrane region" description="Helical" evidence="1">
    <location>
        <begin position="20"/>
        <end position="44"/>
    </location>
</feature>